<dbReference type="EMBL" id="AGWL01000003">
    <property type="protein sequence ID" value="EKU95399.1"/>
    <property type="molecule type" value="Genomic_DNA"/>
</dbReference>
<dbReference type="STRING" id="202789.GCA_001457435_01365"/>
<comment type="caution">
    <text evidence="2">The sequence shown here is derived from an EMBL/GenBank/DDBJ whole genome shotgun (WGS) entry which is preliminary data.</text>
</comment>
<keyword evidence="1" id="KW-0812">Transmembrane</keyword>
<evidence type="ECO:0000256" key="1">
    <source>
        <dbReference type="SAM" id="Phobius"/>
    </source>
</evidence>
<keyword evidence="1" id="KW-1133">Transmembrane helix</keyword>
<feature type="transmembrane region" description="Helical" evidence="1">
    <location>
        <begin position="54"/>
        <end position="69"/>
    </location>
</feature>
<evidence type="ECO:0000313" key="3">
    <source>
        <dbReference type="Proteomes" id="UP000009888"/>
    </source>
</evidence>
<dbReference type="Pfam" id="PF16316">
    <property type="entry name" value="DUF4956"/>
    <property type="match status" value="1"/>
</dbReference>
<protein>
    <recommendedName>
        <fullName evidence="4">DUF4956 domain-containing protein</fullName>
    </recommendedName>
</protein>
<dbReference type="AlphaFoldDB" id="K9EDY2"/>
<dbReference type="RefSeq" id="WP_007000970.1">
    <property type="nucleotide sequence ID" value="NZ_JH992955.1"/>
</dbReference>
<dbReference type="HOGENOM" id="CLU_080080_2_0_11"/>
<reference evidence="2 3" key="1">
    <citation type="submission" date="2012-09" db="EMBL/GenBank/DDBJ databases">
        <title>The Genome Sequence of Actinobaculum massiliae ACS-171-V-COL2.</title>
        <authorList>
            <consortium name="The Broad Institute Genome Sequencing Platform"/>
            <person name="Earl A."/>
            <person name="Ward D."/>
            <person name="Feldgarden M."/>
            <person name="Gevers D."/>
            <person name="Saerens B."/>
            <person name="Vaneechoutte M."/>
            <person name="Walker B."/>
            <person name="Young S.K."/>
            <person name="Zeng Q."/>
            <person name="Gargeya S."/>
            <person name="Fitzgerald M."/>
            <person name="Haas B."/>
            <person name="Abouelleil A."/>
            <person name="Alvarado L."/>
            <person name="Arachchi H.M."/>
            <person name="Berlin A."/>
            <person name="Chapman S.B."/>
            <person name="Goldberg J."/>
            <person name="Griggs A."/>
            <person name="Gujja S."/>
            <person name="Hansen M."/>
            <person name="Howarth C."/>
            <person name="Imamovic A."/>
            <person name="Larimer J."/>
            <person name="McCowen C."/>
            <person name="Montmayeur A."/>
            <person name="Murphy C."/>
            <person name="Neiman D."/>
            <person name="Pearson M."/>
            <person name="Priest M."/>
            <person name="Roberts A."/>
            <person name="Saif S."/>
            <person name="Shea T."/>
            <person name="Sisk P."/>
            <person name="Sykes S."/>
            <person name="Wortman J."/>
            <person name="Nusbaum C."/>
            <person name="Birren B."/>
        </authorList>
    </citation>
    <scope>NUCLEOTIDE SEQUENCE [LARGE SCALE GENOMIC DNA]</scope>
    <source>
        <strain evidence="3">ACS-171-V-Col2</strain>
    </source>
</reference>
<dbReference type="Proteomes" id="UP000009888">
    <property type="component" value="Unassembled WGS sequence"/>
</dbReference>
<organism evidence="2 3">
    <name type="scientific">Actinobaculum massiliense ACS-171-V-Col2</name>
    <dbReference type="NCBI Taxonomy" id="883066"/>
    <lineage>
        <taxon>Bacteria</taxon>
        <taxon>Bacillati</taxon>
        <taxon>Actinomycetota</taxon>
        <taxon>Actinomycetes</taxon>
        <taxon>Actinomycetales</taxon>
        <taxon>Actinomycetaceae</taxon>
        <taxon>Actinobaculum</taxon>
    </lineage>
</organism>
<dbReference type="InterPro" id="IPR032531">
    <property type="entry name" value="DUF4956"/>
</dbReference>
<keyword evidence="1" id="KW-0472">Membrane</keyword>
<dbReference type="eggNOG" id="ENOG50308PC">
    <property type="taxonomic scope" value="Bacteria"/>
</dbReference>
<gene>
    <name evidence="2" type="ORF">HMPREF9233_00764</name>
</gene>
<feature type="transmembrane region" description="Helical" evidence="1">
    <location>
        <begin position="81"/>
        <end position="97"/>
    </location>
</feature>
<proteinExistence type="predicted"/>
<feature type="transmembrane region" description="Helical" evidence="1">
    <location>
        <begin position="6"/>
        <end position="24"/>
    </location>
</feature>
<name>K9EDY2_9ACTO</name>
<evidence type="ECO:0000313" key="2">
    <source>
        <dbReference type="EMBL" id="EKU95399.1"/>
    </source>
</evidence>
<keyword evidence="3" id="KW-1185">Reference proteome</keyword>
<dbReference type="PATRIC" id="fig|883066.3.peg.791"/>
<sequence>MLLVLAGADIIAMVLLLCGAYLPLHRRTDMAMAFVAVNLGVFAVSAVLANSASIGAGVGLGLFGVLSIIRLRSEEMSHREIAYYFTSLTLGLLGGLSTTPAMAIPMMAVIVLVVACVDYLSRLRDVVQRTLVLDHAVSNPLVLREQIEEILGEEILDVKVRRLDFINDSTLIDVRSVQRKKTDLSLRQRTQVPAMGGAS</sequence>
<accession>K9EDY2</accession>
<feature type="transmembrane region" description="Helical" evidence="1">
    <location>
        <begin position="103"/>
        <end position="121"/>
    </location>
</feature>
<evidence type="ECO:0008006" key="4">
    <source>
        <dbReference type="Google" id="ProtNLM"/>
    </source>
</evidence>